<dbReference type="AlphaFoldDB" id="A0A1Y6CP05"/>
<dbReference type="Gene3D" id="3.90.220.20">
    <property type="entry name" value="DNA methylase specificity domains"/>
    <property type="match status" value="2"/>
</dbReference>
<dbReference type="SUPFAM" id="SSF116734">
    <property type="entry name" value="DNA methylase specificity domain"/>
    <property type="match status" value="2"/>
</dbReference>
<proteinExistence type="inferred from homology"/>
<protein>
    <submittedName>
        <fullName evidence="5">Type I restriction enzyme, S subunit</fullName>
    </submittedName>
</protein>
<evidence type="ECO:0000256" key="1">
    <source>
        <dbReference type="ARBA" id="ARBA00010923"/>
    </source>
</evidence>
<sequence length="400" mass="45340">MRSNLNTVKVSTILERVQTKVDVEPDKLYREIGIRSHGKGIFHKEETSGKDIGNKRVFHIESDCLVLNIVFAWEQAVAKTTTNEVGMIASHRFPMYSPVQGKVDLDYLLYYFKSPIGKYKLGLASPGGAGRNKTLGQKEFNELELKLPTYPEQKKIAQILSTWDKAIAQLETLIELKEKRKRGLMRYRLDVGNGKGSMYRFEDIVSWTQLGTTSRGISSGGKAKKLVKMGNLNWGGLNLEKIEDIEGKEQELEAFCLKPGDLLFNTRNTPELVGKSAVWKLSCSQYVFDNNINRIRFKDGFRPEYICSLLSNGHGKARLKAIAVGSTSVAAIYWKDLKRLKMSIPQSSFQVKTVELFELLQNEIDEGKRLKSKIEMQKKALMQQLLTGKKRVKLDEVDHG</sequence>
<feature type="domain" description="Type I restriction modification DNA specificity" evidence="4">
    <location>
        <begin position="69"/>
        <end position="175"/>
    </location>
</feature>
<evidence type="ECO:0000256" key="3">
    <source>
        <dbReference type="ARBA" id="ARBA00023125"/>
    </source>
</evidence>
<dbReference type="EMBL" id="FWZT01000032">
    <property type="protein sequence ID" value="SMF78501.1"/>
    <property type="molecule type" value="Genomic_DNA"/>
</dbReference>
<reference evidence="6" key="1">
    <citation type="submission" date="2017-04" db="EMBL/GenBank/DDBJ databases">
        <authorList>
            <person name="Varghese N."/>
            <person name="Submissions S."/>
        </authorList>
    </citation>
    <scope>NUCLEOTIDE SEQUENCE [LARGE SCALE GENOMIC DNA]</scope>
    <source>
        <strain evidence="6">RKEM611</strain>
    </source>
</reference>
<dbReference type="PANTHER" id="PTHR30408:SF12">
    <property type="entry name" value="TYPE I RESTRICTION ENZYME MJAVIII SPECIFICITY SUBUNIT"/>
    <property type="match status" value="1"/>
</dbReference>
<keyword evidence="3" id="KW-0238">DNA-binding</keyword>
<dbReference type="GO" id="GO:0009307">
    <property type="term" value="P:DNA restriction-modification system"/>
    <property type="evidence" value="ECO:0007669"/>
    <property type="project" value="UniProtKB-KW"/>
</dbReference>
<evidence type="ECO:0000313" key="5">
    <source>
        <dbReference type="EMBL" id="SMF78501.1"/>
    </source>
</evidence>
<dbReference type="GO" id="GO:0003677">
    <property type="term" value="F:DNA binding"/>
    <property type="evidence" value="ECO:0007669"/>
    <property type="project" value="UniProtKB-KW"/>
</dbReference>
<dbReference type="Proteomes" id="UP000192907">
    <property type="component" value="Unassembled WGS sequence"/>
</dbReference>
<keyword evidence="6" id="KW-1185">Reference proteome</keyword>
<dbReference type="OrthoDB" id="5296428at2"/>
<dbReference type="InterPro" id="IPR044946">
    <property type="entry name" value="Restrct_endonuc_typeI_TRD_sf"/>
</dbReference>
<accession>A0A1Y6CP05</accession>
<evidence type="ECO:0000313" key="6">
    <source>
        <dbReference type="Proteomes" id="UP000192907"/>
    </source>
</evidence>
<evidence type="ECO:0000259" key="4">
    <source>
        <dbReference type="Pfam" id="PF01420"/>
    </source>
</evidence>
<dbReference type="InterPro" id="IPR052021">
    <property type="entry name" value="Type-I_RS_S_subunit"/>
</dbReference>
<dbReference type="RefSeq" id="WP_132325411.1">
    <property type="nucleotide sequence ID" value="NZ_FWZT01000032.1"/>
</dbReference>
<comment type="similarity">
    <text evidence="1">Belongs to the type-I restriction system S methylase family.</text>
</comment>
<name>A0A1Y6CP05_9BACT</name>
<evidence type="ECO:0000256" key="2">
    <source>
        <dbReference type="ARBA" id="ARBA00022747"/>
    </source>
</evidence>
<dbReference type="PANTHER" id="PTHR30408">
    <property type="entry name" value="TYPE-1 RESTRICTION ENZYME ECOKI SPECIFICITY PROTEIN"/>
    <property type="match status" value="1"/>
</dbReference>
<organism evidence="5 6">
    <name type="scientific">Pseudobacteriovorax antillogorgiicola</name>
    <dbReference type="NCBI Taxonomy" id="1513793"/>
    <lineage>
        <taxon>Bacteria</taxon>
        <taxon>Pseudomonadati</taxon>
        <taxon>Bdellovibrionota</taxon>
        <taxon>Oligoflexia</taxon>
        <taxon>Oligoflexales</taxon>
        <taxon>Pseudobacteriovoracaceae</taxon>
        <taxon>Pseudobacteriovorax</taxon>
    </lineage>
</organism>
<dbReference type="InterPro" id="IPR000055">
    <property type="entry name" value="Restrct_endonuc_typeI_TRD"/>
</dbReference>
<dbReference type="Pfam" id="PF01420">
    <property type="entry name" value="Methylase_S"/>
    <property type="match status" value="1"/>
</dbReference>
<dbReference type="STRING" id="1513793.SAMN06296036_13268"/>
<gene>
    <name evidence="5" type="ORF">SAMN06296036_13268</name>
</gene>
<keyword evidence="2" id="KW-0680">Restriction system</keyword>